<dbReference type="InterPro" id="IPR032867">
    <property type="entry name" value="DYW_dom"/>
</dbReference>
<comment type="similarity">
    <text evidence="1">Belongs to the PPR family. PCMP-H subfamily.</text>
</comment>
<evidence type="ECO:0000259" key="4">
    <source>
        <dbReference type="Pfam" id="PF14432"/>
    </source>
</evidence>
<comment type="caution">
    <text evidence="5">The sequence shown here is derived from an EMBL/GenBank/DDBJ whole genome shotgun (WGS) entry which is preliminary data.</text>
</comment>
<feature type="repeat" description="PPR" evidence="3">
    <location>
        <begin position="146"/>
        <end position="180"/>
    </location>
</feature>
<dbReference type="Pfam" id="PF01535">
    <property type="entry name" value="PPR"/>
    <property type="match status" value="1"/>
</dbReference>
<protein>
    <recommendedName>
        <fullName evidence="4">DYW domain-containing protein</fullName>
    </recommendedName>
</protein>
<dbReference type="NCBIfam" id="TIGR00756">
    <property type="entry name" value="PPR"/>
    <property type="match status" value="1"/>
</dbReference>
<dbReference type="InterPro" id="IPR046849">
    <property type="entry name" value="E2_motif"/>
</dbReference>
<dbReference type="EMBL" id="JBGMDY010000008">
    <property type="protein sequence ID" value="KAL2325413.1"/>
    <property type="molecule type" value="Genomic_DNA"/>
</dbReference>
<dbReference type="Pfam" id="PF14432">
    <property type="entry name" value="DYW_deaminase"/>
    <property type="match status" value="1"/>
</dbReference>
<accession>A0ABD1LQ08</accession>
<evidence type="ECO:0000313" key="6">
    <source>
        <dbReference type="Proteomes" id="UP001603857"/>
    </source>
</evidence>
<proteinExistence type="inferred from homology"/>
<dbReference type="PANTHER" id="PTHR47926:SF454">
    <property type="entry name" value="REPEAT-CONTAINING PROTEIN, PUTATIVE-RELATED"/>
    <property type="match status" value="1"/>
</dbReference>
<evidence type="ECO:0000256" key="3">
    <source>
        <dbReference type="PROSITE-ProRule" id="PRU00708"/>
    </source>
</evidence>
<organism evidence="5 6">
    <name type="scientific">Flemingia macrophylla</name>
    <dbReference type="NCBI Taxonomy" id="520843"/>
    <lineage>
        <taxon>Eukaryota</taxon>
        <taxon>Viridiplantae</taxon>
        <taxon>Streptophyta</taxon>
        <taxon>Embryophyta</taxon>
        <taxon>Tracheophyta</taxon>
        <taxon>Spermatophyta</taxon>
        <taxon>Magnoliopsida</taxon>
        <taxon>eudicotyledons</taxon>
        <taxon>Gunneridae</taxon>
        <taxon>Pentapetalae</taxon>
        <taxon>rosids</taxon>
        <taxon>fabids</taxon>
        <taxon>Fabales</taxon>
        <taxon>Fabaceae</taxon>
        <taxon>Papilionoideae</taxon>
        <taxon>50 kb inversion clade</taxon>
        <taxon>NPAAA clade</taxon>
        <taxon>indigoferoid/millettioid clade</taxon>
        <taxon>Phaseoleae</taxon>
        <taxon>Flemingia</taxon>
    </lineage>
</organism>
<sequence>MIRFYSTSAKPFHSDHYHRLVSLIDSCKSMQQITQTHAQLITTALISHPISAIKLLKLAICASLSYAHKLFDQIPQLDLFIYNTMIKAHPLSLHSCHNSIVVFRSLTRDSGLSSNQYSFVFAFGAYGNGLGVQEGEQVFQWAEDRDLYSWNTMIAAYVGSDNMSQAKQLFDGMQERDVVSWSTIIAGYVQYAVGSISYFVILNSIVNGLSKIASCLLHVGCFMEALDFFHKMLQIGPKPNVHTLVNALSACSNMVALDQGKWIHAYTGRVGIKMNERLLASIIDMYAKCGEIESTSRVFFEHKAEKVSPNKVTFISLLNACSHGYMVEEEKLYFRFMVSDYAIAPEIKHYGCMVDLLGRASLLKEAEDMISTIYSTYGRWNEARMLRDKDEISSDRKKISCCNSIELKRTFHQFLVGDRSHPQSREIYSFLDEMIIKLKSVGYVPELGELLHDIDVEEDKESALFVHSEKLAISFGLMNTEHRTPICIIKNLRNVLDGRANSLQLAEYLSEYLSFAHDLSVSLLLPLRDLSPLSHVSSPPSGVLPMPLSGASHVANLFYREPVASRDSIIASQPCREP</sequence>
<reference evidence="5 6" key="1">
    <citation type="submission" date="2024-08" db="EMBL/GenBank/DDBJ databases">
        <title>Insights into the chromosomal genome structure of Flemingia macrophylla.</title>
        <authorList>
            <person name="Ding Y."/>
            <person name="Zhao Y."/>
            <person name="Bi W."/>
            <person name="Wu M."/>
            <person name="Zhao G."/>
            <person name="Gong Y."/>
            <person name="Li W."/>
            <person name="Zhang P."/>
        </authorList>
    </citation>
    <scope>NUCLEOTIDE SEQUENCE [LARGE SCALE GENOMIC DNA]</scope>
    <source>
        <strain evidence="5">DYQJB</strain>
        <tissue evidence="5">Leaf</tissue>
    </source>
</reference>
<evidence type="ECO:0000313" key="5">
    <source>
        <dbReference type="EMBL" id="KAL2325413.1"/>
    </source>
</evidence>
<name>A0ABD1LQ08_9FABA</name>
<dbReference type="InterPro" id="IPR011990">
    <property type="entry name" value="TPR-like_helical_dom_sf"/>
</dbReference>
<evidence type="ECO:0000256" key="2">
    <source>
        <dbReference type="ARBA" id="ARBA00022737"/>
    </source>
</evidence>
<dbReference type="Gene3D" id="1.25.40.10">
    <property type="entry name" value="Tetratricopeptide repeat domain"/>
    <property type="match status" value="2"/>
</dbReference>
<feature type="domain" description="DYW" evidence="4">
    <location>
        <begin position="442"/>
        <end position="500"/>
    </location>
</feature>
<dbReference type="InterPro" id="IPR002885">
    <property type="entry name" value="PPR_rpt"/>
</dbReference>
<dbReference type="InterPro" id="IPR046960">
    <property type="entry name" value="PPR_At4g14850-like_plant"/>
</dbReference>
<dbReference type="Pfam" id="PF13812">
    <property type="entry name" value="PPR_3"/>
    <property type="match status" value="1"/>
</dbReference>
<keyword evidence="2" id="KW-0677">Repeat</keyword>
<evidence type="ECO:0000256" key="1">
    <source>
        <dbReference type="ARBA" id="ARBA00006643"/>
    </source>
</evidence>
<dbReference type="AlphaFoldDB" id="A0ABD1LQ08"/>
<keyword evidence="6" id="KW-1185">Reference proteome</keyword>
<dbReference type="PANTHER" id="PTHR47926">
    <property type="entry name" value="PENTATRICOPEPTIDE REPEAT-CONTAINING PROTEIN"/>
    <property type="match status" value="1"/>
</dbReference>
<dbReference type="Proteomes" id="UP001603857">
    <property type="component" value="Unassembled WGS sequence"/>
</dbReference>
<gene>
    <name evidence="5" type="ORF">Fmac_024471</name>
</gene>
<dbReference type="Pfam" id="PF20430">
    <property type="entry name" value="Eplus_motif"/>
    <property type="match status" value="1"/>
</dbReference>
<dbReference type="PROSITE" id="PS51375">
    <property type="entry name" value="PPR"/>
    <property type="match status" value="1"/>
</dbReference>